<sequence length="170" mass="19021">MILGSKHFLRHYFTDYDTPLVLLKSLEKGRNYALLDLAAAIPFVAPMAYTQVAGAQPIPTSGFFNLMYFGVSDADEPVFVAKVRRLIDHHAQLRGCTSITLFKANTKEIEYLLLTSWEKKLDVFASRHMPLVTPVMAYMDRAAAAGGYHEAIYTAVAPNTDNDDDDEEKD</sequence>
<accession>A0A0R1JVH8</accession>
<dbReference type="AlphaFoldDB" id="A0A0R1JVH8"/>
<reference evidence="1 2" key="1">
    <citation type="journal article" date="2015" name="Genome Announc.">
        <title>Expanding the biotechnology potential of lactobacilli through comparative genomics of 213 strains and associated genera.</title>
        <authorList>
            <person name="Sun Z."/>
            <person name="Harris H.M."/>
            <person name="McCann A."/>
            <person name="Guo C."/>
            <person name="Argimon S."/>
            <person name="Zhang W."/>
            <person name="Yang X."/>
            <person name="Jeffery I.B."/>
            <person name="Cooney J.C."/>
            <person name="Kagawa T.F."/>
            <person name="Liu W."/>
            <person name="Song Y."/>
            <person name="Salvetti E."/>
            <person name="Wrobel A."/>
            <person name="Rasinkangas P."/>
            <person name="Parkhill J."/>
            <person name="Rea M.C."/>
            <person name="O'Sullivan O."/>
            <person name="Ritari J."/>
            <person name="Douillard F.P."/>
            <person name="Paul Ross R."/>
            <person name="Yang R."/>
            <person name="Briner A.E."/>
            <person name="Felis G.E."/>
            <person name="de Vos W.M."/>
            <person name="Barrangou R."/>
            <person name="Klaenhammer T.R."/>
            <person name="Caufield P.W."/>
            <person name="Cui Y."/>
            <person name="Zhang H."/>
            <person name="O'Toole P.W."/>
        </authorList>
    </citation>
    <scope>NUCLEOTIDE SEQUENCE [LARGE SCALE GENOMIC DNA]</scope>
    <source>
        <strain evidence="1 2">JCM 17158</strain>
    </source>
</reference>
<organism evidence="1 2">
    <name type="scientific">Lacticaseibacillus nasuensis JCM 17158</name>
    <dbReference type="NCBI Taxonomy" id="1291734"/>
    <lineage>
        <taxon>Bacteria</taxon>
        <taxon>Bacillati</taxon>
        <taxon>Bacillota</taxon>
        <taxon>Bacilli</taxon>
        <taxon>Lactobacillales</taxon>
        <taxon>Lactobacillaceae</taxon>
        <taxon>Lacticaseibacillus</taxon>
    </lineage>
</organism>
<keyword evidence="2" id="KW-1185">Reference proteome</keyword>
<comment type="caution">
    <text evidence="1">The sequence shown here is derived from an EMBL/GenBank/DDBJ whole genome shotgun (WGS) entry which is preliminary data.</text>
</comment>
<dbReference type="Proteomes" id="UP000051804">
    <property type="component" value="Unassembled WGS sequence"/>
</dbReference>
<protein>
    <recommendedName>
        <fullName evidence="3">ABM domain-containing protein</fullName>
    </recommendedName>
</protein>
<dbReference type="PATRIC" id="fig|1291734.4.peg.2115"/>
<dbReference type="Gene3D" id="3.30.70.100">
    <property type="match status" value="1"/>
</dbReference>
<dbReference type="EMBL" id="AZDJ01000026">
    <property type="protein sequence ID" value="KRK71818.1"/>
    <property type="molecule type" value="Genomic_DNA"/>
</dbReference>
<name>A0A0R1JVH8_9LACO</name>
<evidence type="ECO:0000313" key="2">
    <source>
        <dbReference type="Proteomes" id="UP000051804"/>
    </source>
</evidence>
<proteinExistence type="predicted"/>
<evidence type="ECO:0000313" key="1">
    <source>
        <dbReference type="EMBL" id="KRK71818.1"/>
    </source>
</evidence>
<gene>
    <name evidence="1" type="ORF">FD02_GL002063</name>
</gene>
<evidence type="ECO:0008006" key="3">
    <source>
        <dbReference type="Google" id="ProtNLM"/>
    </source>
</evidence>